<comment type="caution">
    <text evidence="1">The sequence shown here is derived from an EMBL/GenBank/DDBJ whole genome shotgun (WGS) entry which is preliminary data.</text>
</comment>
<dbReference type="InterPro" id="IPR015943">
    <property type="entry name" value="WD40/YVTN_repeat-like_dom_sf"/>
</dbReference>
<name>A0A448X3U6_9PLAT</name>
<dbReference type="EMBL" id="CAAALY010086567">
    <property type="protein sequence ID" value="VEL27338.1"/>
    <property type="molecule type" value="Genomic_DNA"/>
</dbReference>
<evidence type="ECO:0000313" key="2">
    <source>
        <dbReference type="Proteomes" id="UP000784294"/>
    </source>
</evidence>
<organism evidence="1 2">
    <name type="scientific">Protopolystoma xenopodis</name>
    <dbReference type="NCBI Taxonomy" id="117903"/>
    <lineage>
        <taxon>Eukaryota</taxon>
        <taxon>Metazoa</taxon>
        <taxon>Spiralia</taxon>
        <taxon>Lophotrochozoa</taxon>
        <taxon>Platyhelminthes</taxon>
        <taxon>Monogenea</taxon>
        <taxon>Polyopisthocotylea</taxon>
        <taxon>Polystomatidea</taxon>
        <taxon>Polystomatidae</taxon>
        <taxon>Protopolystoma</taxon>
    </lineage>
</organism>
<evidence type="ECO:0000313" key="1">
    <source>
        <dbReference type="EMBL" id="VEL27338.1"/>
    </source>
</evidence>
<reference evidence="1" key="1">
    <citation type="submission" date="2018-11" db="EMBL/GenBank/DDBJ databases">
        <authorList>
            <consortium name="Pathogen Informatics"/>
        </authorList>
    </citation>
    <scope>NUCLEOTIDE SEQUENCE</scope>
</reference>
<proteinExistence type="predicted"/>
<gene>
    <name evidence="1" type="ORF">PXEA_LOCUS20778</name>
</gene>
<dbReference type="Gene3D" id="2.130.10.10">
    <property type="entry name" value="YVTN repeat-like/Quinoprotein amine dehydrogenase"/>
    <property type="match status" value="1"/>
</dbReference>
<dbReference type="AlphaFoldDB" id="A0A448X3U6"/>
<keyword evidence="2" id="KW-1185">Reference proteome</keyword>
<protein>
    <submittedName>
        <fullName evidence="1">Uncharacterized protein</fullName>
    </submittedName>
</protein>
<dbReference type="OrthoDB" id="6256867at2759"/>
<dbReference type="Proteomes" id="UP000784294">
    <property type="component" value="Unassembled WGS sequence"/>
</dbReference>
<accession>A0A448X3U6</accession>
<sequence length="55" mass="5927">MLIDPRAVRAIVRQIDAHSAEISDITVAGHTLVTCGWSQLVSSTGLRVDRLLKVG</sequence>